<dbReference type="OrthoDB" id="4091959at2759"/>
<organism evidence="1 2">
    <name type="scientific">Babjeviella inositovora NRRL Y-12698</name>
    <dbReference type="NCBI Taxonomy" id="984486"/>
    <lineage>
        <taxon>Eukaryota</taxon>
        <taxon>Fungi</taxon>
        <taxon>Dikarya</taxon>
        <taxon>Ascomycota</taxon>
        <taxon>Saccharomycotina</taxon>
        <taxon>Pichiomycetes</taxon>
        <taxon>Serinales incertae sedis</taxon>
        <taxon>Babjeviella</taxon>
    </lineage>
</organism>
<sequence>MSSSLRRLVKLGLTPMEQHNLETKKKEQQKHKKRLVQARKETLQELNIHGFLNLLRRLRQENGLEETEQGDRRSLRRLEKAELDLKFMIQNGLFKEEIEAFVKKNDNSVKEKMVKDTDSKLLGSNSIYYNPELNPLGQIPTLADSRLFKLTHVPPNLSAPLSTNHFRFKKYEIDADILANPIPMPEDSSNPPRFYKIDARYLDNVDGAATQVEYIGSEVVNADKVKRFVPASMRKKNTHYPVVSASDTSEHPPTSTGIALESRFDSDDEEKAELYKPVKRNHIDQTLYASEEEKYLNRNI</sequence>
<dbReference type="STRING" id="984486.A0A1E3QX77"/>
<gene>
    <name evidence="1" type="ORF">BABINDRAFT_158847</name>
</gene>
<evidence type="ECO:0000313" key="2">
    <source>
        <dbReference type="Proteomes" id="UP000094336"/>
    </source>
</evidence>
<proteinExistence type="predicted"/>
<reference evidence="2" key="1">
    <citation type="submission" date="2016-05" db="EMBL/GenBank/DDBJ databases">
        <title>Comparative genomics of biotechnologically important yeasts.</title>
        <authorList>
            <consortium name="DOE Joint Genome Institute"/>
            <person name="Riley R."/>
            <person name="Haridas S."/>
            <person name="Wolfe K.H."/>
            <person name="Lopes M.R."/>
            <person name="Hittinger C.T."/>
            <person name="Goker M."/>
            <person name="Salamov A."/>
            <person name="Wisecaver J."/>
            <person name="Long T.M."/>
            <person name="Aerts A.L."/>
            <person name="Barry K."/>
            <person name="Choi C."/>
            <person name="Clum A."/>
            <person name="Coughlan A.Y."/>
            <person name="Deshpande S."/>
            <person name="Douglass A.P."/>
            <person name="Hanson S.J."/>
            <person name="Klenk H.-P."/>
            <person name="Labutti K."/>
            <person name="Lapidus A."/>
            <person name="Lindquist E."/>
            <person name="Lipzen A."/>
            <person name="Meier-Kolthoff J.P."/>
            <person name="Ohm R.A."/>
            <person name="Otillar R.P."/>
            <person name="Pangilinan J."/>
            <person name="Peng Y."/>
            <person name="Rokas A."/>
            <person name="Rosa C.A."/>
            <person name="Scheuner C."/>
            <person name="Sibirny A.A."/>
            <person name="Slot J.C."/>
            <person name="Stielow J.B."/>
            <person name="Sun H."/>
            <person name="Kurtzman C.P."/>
            <person name="Blackwell M."/>
            <person name="Grigoriev I.V."/>
            <person name="Jeffries T.W."/>
        </authorList>
    </citation>
    <scope>NUCLEOTIDE SEQUENCE [LARGE SCALE GENOMIC DNA]</scope>
    <source>
        <strain evidence="2">NRRL Y-12698</strain>
    </source>
</reference>
<dbReference type="Pfam" id="PF12622">
    <property type="entry name" value="NpwBP"/>
    <property type="match status" value="1"/>
</dbReference>
<evidence type="ECO:0000313" key="1">
    <source>
        <dbReference type="EMBL" id="ODQ82201.1"/>
    </source>
</evidence>
<protein>
    <submittedName>
        <fullName evidence="1">Uncharacterized protein</fullName>
    </submittedName>
</protein>
<accession>A0A1E3QX77</accession>
<keyword evidence="2" id="KW-1185">Reference proteome</keyword>
<dbReference type="GeneID" id="30145166"/>
<name>A0A1E3QX77_9ASCO</name>
<dbReference type="Proteomes" id="UP000094336">
    <property type="component" value="Unassembled WGS sequence"/>
</dbReference>
<dbReference type="RefSeq" id="XP_018987529.1">
    <property type="nucleotide sequence ID" value="XM_019127313.1"/>
</dbReference>
<dbReference type="EMBL" id="KV454426">
    <property type="protein sequence ID" value="ODQ82201.1"/>
    <property type="molecule type" value="Genomic_DNA"/>
</dbReference>
<dbReference type="AlphaFoldDB" id="A0A1E3QX77"/>